<feature type="domain" description="PPM-type phosphatase" evidence="3">
    <location>
        <begin position="62"/>
        <end position="364"/>
    </location>
</feature>
<accession>A0ABR3P4C1</accession>
<comment type="catalytic activity">
    <reaction evidence="1">
        <text>O-phospho-L-threonyl-[protein] + H2O = L-threonyl-[protein] + phosphate</text>
        <dbReference type="Rhea" id="RHEA:47004"/>
        <dbReference type="Rhea" id="RHEA-COMP:11060"/>
        <dbReference type="Rhea" id="RHEA-COMP:11605"/>
        <dbReference type="ChEBI" id="CHEBI:15377"/>
        <dbReference type="ChEBI" id="CHEBI:30013"/>
        <dbReference type="ChEBI" id="CHEBI:43474"/>
        <dbReference type="ChEBI" id="CHEBI:61977"/>
        <dbReference type="EC" id="3.1.3.16"/>
    </reaction>
</comment>
<dbReference type="Proteomes" id="UP001562354">
    <property type="component" value="Unassembled WGS sequence"/>
</dbReference>
<evidence type="ECO:0000256" key="1">
    <source>
        <dbReference type="RuleBase" id="RU366020"/>
    </source>
</evidence>
<dbReference type="InterPro" id="IPR039123">
    <property type="entry name" value="PPTC7"/>
</dbReference>
<comment type="cofactor">
    <cofactor evidence="1">
        <name>Mg(2+)</name>
        <dbReference type="ChEBI" id="CHEBI:18420"/>
    </cofactor>
</comment>
<comment type="similarity">
    <text evidence="1">Belongs to the PP2C family.</text>
</comment>
<gene>
    <name evidence="4" type="ORF">AAFC00_006143</name>
</gene>
<feature type="compositionally biased region" description="Polar residues" evidence="2">
    <location>
        <begin position="282"/>
        <end position="292"/>
    </location>
</feature>
<feature type="region of interest" description="Disordered" evidence="2">
    <location>
        <begin position="282"/>
        <end position="307"/>
    </location>
</feature>
<keyword evidence="1" id="KW-0378">Hydrolase</keyword>
<evidence type="ECO:0000259" key="3">
    <source>
        <dbReference type="PROSITE" id="PS51746"/>
    </source>
</evidence>
<keyword evidence="1" id="KW-0479">Metal-binding</keyword>
<protein>
    <recommendedName>
        <fullName evidence="1">Protein phosphatase</fullName>
        <ecNumber evidence="1">3.1.3.16</ecNumber>
    </recommendedName>
</protein>
<organism evidence="4 5">
    <name type="scientific">Neodothiora populina</name>
    <dbReference type="NCBI Taxonomy" id="2781224"/>
    <lineage>
        <taxon>Eukaryota</taxon>
        <taxon>Fungi</taxon>
        <taxon>Dikarya</taxon>
        <taxon>Ascomycota</taxon>
        <taxon>Pezizomycotina</taxon>
        <taxon>Dothideomycetes</taxon>
        <taxon>Dothideomycetidae</taxon>
        <taxon>Dothideales</taxon>
        <taxon>Dothioraceae</taxon>
        <taxon>Neodothiora</taxon>
    </lineage>
</organism>
<evidence type="ECO:0000313" key="5">
    <source>
        <dbReference type="Proteomes" id="UP001562354"/>
    </source>
</evidence>
<dbReference type="SMART" id="SM00332">
    <property type="entry name" value="PP2Cc"/>
    <property type="match status" value="1"/>
</dbReference>
<keyword evidence="1" id="KW-0904">Protein phosphatase</keyword>
<dbReference type="PANTHER" id="PTHR12320">
    <property type="entry name" value="PROTEIN PHOSPHATASE 2C"/>
    <property type="match status" value="1"/>
</dbReference>
<dbReference type="InterPro" id="IPR001932">
    <property type="entry name" value="PPM-type_phosphatase-like_dom"/>
</dbReference>
<proteinExistence type="inferred from homology"/>
<dbReference type="SUPFAM" id="SSF81606">
    <property type="entry name" value="PP2C-like"/>
    <property type="match status" value="1"/>
</dbReference>
<reference evidence="4 5" key="1">
    <citation type="submission" date="2024-07" db="EMBL/GenBank/DDBJ databases">
        <title>Draft sequence of the Neodothiora populina.</title>
        <authorList>
            <person name="Drown D.D."/>
            <person name="Schuette U.S."/>
            <person name="Buechlein A.B."/>
            <person name="Rusch D.R."/>
            <person name="Winton L.W."/>
            <person name="Adams G.A."/>
        </authorList>
    </citation>
    <scope>NUCLEOTIDE SEQUENCE [LARGE SCALE GENOMIC DNA]</scope>
    <source>
        <strain evidence="4 5">CPC 39397</strain>
    </source>
</reference>
<dbReference type="SMART" id="SM00331">
    <property type="entry name" value="PP2C_SIG"/>
    <property type="match status" value="1"/>
</dbReference>
<sequence length="380" mass="41208">MMEQTRPQVTANSILNRIWAQGTARWHSHSSMAPFSYRLGASSCSKKTSLRPAENGKTLFNNSLLDRDPSFFTSLPRHSGEDAFFMAHIAKSNRYVAFGIADGVGGWADSGVDPGEFSHGLCKYMAEKTYRPESADDLRPQKLLQHGYDLVQANQKIAAGGSTACIAAMQPNGSVEVANLGDSGFLILQPNKVAFRSPAQTHAFNTPYQLSKLTPRMRAQNAMFGRGAAISESPKDADVTNHQVTHGDVLVFATDGVWDNLSPIDTLAIITPLMEKHGYWSSSKGSTANVNTDALRPPPSDKDASKAVDSLPAELAYAVTKAAKLAGLDQRRNGPFAKEVHRYYPNENWRGGKPDDIAVIVAVAIQDRAAPADQPIKARL</sequence>
<keyword evidence="1" id="KW-0460">Magnesium</keyword>
<comment type="catalytic activity">
    <reaction evidence="1">
        <text>O-phospho-L-seryl-[protein] + H2O = L-seryl-[protein] + phosphate</text>
        <dbReference type="Rhea" id="RHEA:20629"/>
        <dbReference type="Rhea" id="RHEA-COMP:9863"/>
        <dbReference type="Rhea" id="RHEA-COMP:11604"/>
        <dbReference type="ChEBI" id="CHEBI:15377"/>
        <dbReference type="ChEBI" id="CHEBI:29999"/>
        <dbReference type="ChEBI" id="CHEBI:43474"/>
        <dbReference type="ChEBI" id="CHEBI:83421"/>
        <dbReference type="EC" id="3.1.3.16"/>
    </reaction>
</comment>
<dbReference type="RefSeq" id="XP_069197260.1">
    <property type="nucleotide sequence ID" value="XM_069346047.1"/>
</dbReference>
<evidence type="ECO:0000313" key="4">
    <source>
        <dbReference type="EMBL" id="KAL1297578.1"/>
    </source>
</evidence>
<dbReference type="Gene3D" id="3.60.40.10">
    <property type="entry name" value="PPM-type phosphatase domain"/>
    <property type="match status" value="1"/>
</dbReference>
<keyword evidence="5" id="KW-1185">Reference proteome</keyword>
<dbReference type="EMBL" id="JBFMKM010000014">
    <property type="protein sequence ID" value="KAL1297578.1"/>
    <property type="molecule type" value="Genomic_DNA"/>
</dbReference>
<evidence type="ECO:0000256" key="2">
    <source>
        <dbReference type="SAM" id="MobiDB-lite"/>
    </source>
</evidence>
<comment type="cofactor">
    <cofactor evidence="1">
        <name>Mn(2+)</name>
        <dbReference type="ChEBI" id="CHEBI:29035"/>
    </cofactor>
</comment>
<dbReference type="InterPro" id="IPR036457">
    <property type="entry name" value="PPM-type-like_dom_sf"/>
</dbReference>
<dbReference type="PROSITE" id="PS51746">
    <property type="entry name" value="PPM_2"/>
    <property type="match status" value="1"/>
</dbReference>
<dbReference type="EC" id="3.1.3.16" evidence="1"/>
<comment type="caution">
    <text evidence="4">The sequence shown here is derived from an EMBL/GenBank/DDBJ whole genome shotgun (WGS) entry which is preliminary data.</text>
</comment>
<dbReference type="GeneID" id="95979842"/>
<dbReference type="PANTHER" id="PTHR12320:SF1">
    <property type="entry name" value="PROTEIN PHOSPHATASE PTC7 HOMOLOG"/>
    <property type="match status" value="1"/>
</dbReference>
<keyword evidence="1" id="KW-0464">Manganese</keyword>
<name>A0ABR3P4C1_9PEZI</name>